<dbReference type="AlphaFoldDB" id="A0A913ZWB8"/>
<organism evidence="3 4">
    <name type="scientific">Patiria miniata</name>
    <name type="common">Bat star</name>
    <name type="synonym">Asterina miniata</name>
    <dbReference type="NCBI Taxonomy" id="46514"/>
    <lineage>
        <taxon>Eukaryota</taxon>
        <taxon>Metazoa</taxon>
        <taxon>Echinodermata</taxon>
        <taxon>Eleutherozoa</taxon>
        <taxon>Asterozoa</taxon>
        <taxon>Asteroidea</taxon>
        <taxon>Valvatacea</taxon>
        <taxon>Valvatida</taxon>
        <taxon>Asterinidae</taxon>
        <taxon>Patiria</taxon>
    </lineage>
</organism>
<proteinExistence type="predicted"/>
<dbReference type="InterPro" id="IPR028996">
    <property type="entry name" value="GM2-AP"/>
</dbReference>
<protein>
    <recommendedName>
        <fullName evidence="5">MD-2-related lipid-recognition domain-containing protein</fullName>
    </recommendedName>
</protein>
<dbReference type="OrthoDB" id="6409159at2759"/>
<dbReference type="PANTHER" id="PTHR17357">
    <property type="entry name" value="GM2 GANGLIOSIDE ACTIVATOR PROTEIN"/>
    <property type="match status" value="1"/>
</dbReference>
<reference evidence="3" key="1">
    <citation type="submission" date="2022-11" db="UniProtKB">
        <authorList>
            <consortium name="EnsemblMetazoa"/>
        </authorList>
    </citation>
    <scope>IDENTIFICATION</scope>
</reference>
<dbReference type="SUPFAM" id="SSF63707">
    <property type="entry name" value="Ganglioside M2 (gm2) activator"/>
    <property type="match status" value="1"/>
</dbReference>
<dbReference type="EnsemblMetazoa" id="XM_038199433.1">
    <property type="protein sequence ID" value="XP_038055361.1"/>
    <property type="gene ID" value="LOC119727529"/>
</dbReference>
<dbReference type="GO" id="GO:0009898">
    <property type="term" value="C:cytoplasmic side of plasma membrane"/>
    <property type="evidence" value="ECO:0007669"/>
    <property type="project" value="TreeGrafter"/>
</dbReference>
<accession>A0A913ZWB8</accession>
<keyword evidence="1 2" id="KW-0732">Signal</keyword>
<dbReference type="Proteomes" id="UP000887568">
    <property type="component" value="Unplaced"/>
</dbReference>
<feature type="signal peptide" evidence="2">
    <location>
        <begin position="1"/>
        <end position="24"/>
    </location>
</feature>
<dbReference type="Gene3D" id="2.70.220.10">
    <property type="entry name" value="Ganglioside GM2 activator"/>
    <property type="match status" value="1"/>
</dbReference>
<evidence type="ECO:0008006" key="5">
    <source>
        <dbReference type="Google" id="ProtNLM"/>
    </source>
</evidence>
<dbReference type="GO" id="GO:0006689">
    <property type="term" value="P:ganglioside catabolic process"/>
    <property type="evidence" value="ECO:0007669"/>
    <property type="project" value="InterPro"/>
</dbReference>
<evidence type="ECO:0000256" key="2">
    <source>
        <dbReference type="SAM" id="SignalP"/>
    </source>
</evidence>
<name>A0A913ZWB8_PATMI</name>
<keyword evidence="4" id="KW-1185">Reference proteome</keyword>
<evidence type="ECO:0000256" key="1">
    <source>
        <dbReference type="ARBA" id="ARBA00022729"/>
    </source>
</evidence>
<evidence type="ECO:0000313" key="4">
    <source>
        <dbReference type="Proteomes" id="UP000887568"/>
    </source>
</evidence>
<evidence type="ECO:0000313" key="3">
    <source>
        <dbReference type="EnsemblMetazoa" id="XP_038055361.1"/>
    </source>
</evidence>
<dbReference type="RefSeq" id="XP_038055361.1">
    <property type="nucleotide sequence ID" value="XM_038199433.1"/>
</dbReference>
<sequence>MNFSIYISMLCLIAAALVHEKTSALTIASYARSTDCGGSSATVRGTFSVDPVGSNSVSLSASGIHVDEDLDYPLKAVVEIEKKVLWWWATVPCAYGYGSCTYNDVCEQFVAPSDLWPDCPIPSSTYNVQGVIDIPSTWIPSWLVGGDYRARIKLYKYSRQLGCNDLNFRI</sequence>
<feature type="chain" id="PRO_5037286508" description="MD-2-related lipid-recognition domain-containing protein" evidence="2">
    <location>
        <begin position="25"/>
        <end position="170"/>
    </location>
</feature>
<dbReference type="GO" id="GO:0005319">
    <property type="term" value="F:lipid transporter activity"/>
    <property type="evidence" value="ECO:0007669"/>
    <property type="project" value="TreeGrafter"/>
</dbReference>
<dbReference type="GO" id="GO:0008047">
    <property type="term" value="F:enzyme activator activity"/>
    <property type="evidence" value="ECO:0007669"/>
    <property type="project" value="InterPro"/>
</dbReference>
<dbReference type="PANTHER" id="PTHR17357:SF0">
    <property type="entry name" value="GANGLIOSIDE GM2 ACTIVATOR"/>
    <property type="match status" value="1"/>
</dbReference>
<dbReference type="GeneID" id="119727529"/>
<dbReference type="InterPro" id="IPR036846">
    <property type="entry name" value="GM2-AP_sf"/>
</dbReference>